<keyword evidence="1" id="KW-0812">Transmembrane</keyword>
<keyword evidence="3" id="KW-1185">Reference proteome</keyword>
<reference evidence="2 3" key="1">
    <citation type="submission" date="2024-02" db="EMBL/GenBank/DDBJ databases">
        <authorList>
            <person name="Daric V."/>
            <person name="Darras S."/>
        </authorList>
    </citation>
    <scope>NUCLEOTIDE SEQUENCE [LARGE SCALE GENOMIC DNA]</scope>
</reference>
<evidence type="ECO:0000256" key="1">
    <source>
        <dbReference type="SAM" id="Phobius"/>
    </source>
</evidence>
<sequence>MRSRKSLHKLKSFGFISAVIIGLLLITILVLLADKITVTDELYDLVQAHPEIAPKKPTSKYILPGLDICHKDKIFKYALTDMRVVKRFFNAHTELVEEKETIEQDAYDYDQYYDSYLFHHYDLSRHYWKFGDGNIYPSGKFFLYD</sequence>
<proteinExistence type="predicted"/>
<name>A0ABP0EZJ0_CLALP</name>
<accession>A0ABP0EZJ0</accession>
<gene>
    <name evidence="2" type="ORF">CVLEPA_LOCUS528</name>
</gene>
<feature type="transmembrane region" description="Helical" evidence="1">
    <location>
        <begin position="12"/>
        <end position="33"/>
    </location>
</feature>
<evidence type="ECO:0000313" key="3">
    <source>
        <dbReference type="Proteomes" id="UP001642483"/>
    </source>
</evidence>
<keyword evidence="1" id="KW-1133">Transmembrane helix</keyword>
<dbReference type="Proteomes" id="UP001642483">
    <property type="component" value="Unassembled WGS sequence"/>
</dbReference>
<dbReference type="EMBL" id="CAWYQH010000001">
    <property type="protein sequence ID" value="CAK8671467.1"/>
    <property type="molecule type" value="Genomic_DNA"/>
</dbReference>
<evidence type="ECO:0000313" key="2">
    <source>
        <dbReference type="EMBL" id="CAK8671467.1"/>
    </source>
</evidence>
<comment type="caution">
    <text evidence="2">The sequence shown here is derived from an EMBL/GenBank/DDBJ whole genome shotgun (WGS) entry which is preliminary data.</text>
</comment>
<organism evidence="2 3">
    <name type="scientific">Clavelina lepadiformis</name>
    <name type="common">Light-bulb sea squirt</name>
    <name type="synonym">Ascidia lepadiformis</name>
    <dbReference type="NCBI Taxonomy" id="159417"/>
    <lineage>
        <taxon>Eukaryota</taxon>
        <taxon>Metazoa</taxon>
        <taxon>Chordata</taxon>
        <taxon>Tunicata</taxon>
        <taxon>Ascidiacea</taxon>
        <taxon>Aplousobranchia</taxon>
        <taxon>Clavelinidae</taxon>
        <taxon>Clavelina</taxon>
    </lineage>
</organism>
<keyword evidence="1" id="KW-0472">Membrane</keyword>
<protein>
    <submittedName>
        <fullName evidence="2">Uncharacterized protein</fullName>
    </submittedName>
</protein>